<name>A0AAP0IZV3_9MAGN</name>
<keyword evidence="4" id="KW-0418">Kinase</keyword>
<gene>
    <name evidence="8" type="ORF">Scep_013710</name>
</gene>
<keyword evidence="5" id="KW-0067">ATP-binding</keyword>
<dbReference type="PANTHER" id="PTHR43895">
    <property type="entry name" value="CALCIUM/CALMODULIN-DEPENDENT PROTEIN KINASE KINASE-RELATED"/>
    <property type="match status" value="1"/>
</dbReference>
<feature type="domain" description="Protein kinase" evidence="7">
    <location>
        <begin position="1"/>
        <end position="167"/>
    </location>
</feature>
<evidence type="ECO:0000313" key="9">
    <source>
        <dbReference type="Proteomes" id="UP001419268"/>
    </source>
</evidence>
<dbReference type="AlphaFoldDB" id="A0AAP0IZV3"/>
<dbReference type="PROSITE" id="PS50011">
    <property type="entry name" value="PROTEIN_KINASE_DOM"/>
    <property type="match status" value="1"/>
</dbReference>
<evidence type="ECO:0000259" key="7">
    <source>
        <dbReference type="PROSITE" id="PS50011"/>
    </source>
</evidence>
<dbReference type="GO" id="GO:0005524">
    <property type="term" value="F:ATP binding"/>
    <property type="evidence" value="ECO:0007669"/>
    <property type="project" value="UniProtKB-KW"/>
</dbReference>
<dbReference type="InterPro" id="IPR000719">
    <property type="entry name" value="Prot_kinase_dom"/>
</dbReference>
<proteinExistence type="predicted"/>
<evidence type="ECO:0000256" key="4">
    <source>
        <dbReference type="ARBA" id="ARBA00022777"/>
    </source>
</evidence>
<reference evidence="8 9" key="1">
    <citation type="submission" date="2024-01" db="EMBL/GenBank/DDBJ databases">
        <title>Genome assemblies of Stephania.</title>
        <authorList>
            <person name="Yang L."/>
        </authorList>
    </citation>
    <scope>NUCLEOTIDE SEQUENCE [LARGE SCALE GENOMIC DNA]</scope>
    <source>
        <strain evidence="8">JXDWG</strain>
        <tissue evidence="8">Leaf</tissue>
    </source>
</reference>
<keyword evidence="1" id="KW-0723">Serine/threonine-protein kinase</keyword>
<feature type="compositionally biased region" description="Basic and acidic residues" evidence="6">
    <location>
        <begin position="224"/>
        <end position="242"/>
    </location>
</feature>
<dbReference type="GO" id="GO:0007165">
    <property type="term" value="P:signal transduction"/>
    <property type="evidence" value="ECO:0007669"/>
    <property type="project" value="TreeGrafter"/>
</dbReference>
<organism evidence="8 9">
    <name type="scientific">Stephania cephalantha</name>
    <dbReference type="NCBI Taxonomy" id="152367"/>
    <lineage>
        <taxon>Eukaryota</taxon>
        <taxon>Viridiplantae</taxon>
        <taxon>Streptophyta</taxon>
        <taxon>Embryophyta</taxon>
        <taxon>Tracheophyta</taxon>
        <taxon>Spermatophyta</taxon>
        <taxon>Magnoliopsida</taxon>
        <taxon>Ranunculales</taxon>
        <taxon>Menispermaceae</taxon>
        <taxon>Menispermoideae</taxon>
        <taxon>Cissampelideae</taxon>
        <taxon>Stephania</taxon>
    </lineage>
</organism>
<dbReference type="Proteomes" id="UP001419268">
    <property type="component" value="Unassembled WGS sequence"/>
</dbReference>
<dbReference type="Gene3D" id="1.10.510.10">
    <property type="entry name" value="Transferase(Phosphotransferase) domain 1"/>
    <property type="match status" value="1"/>
</dbReference>
<evidence type="ECO:0000313" key="8">
    <source>
        <dbReference type="EMBL" id="KAK9124864.1"/>
    </source>
</evidence>
<dbReference type="InterPro" id="IPR011009">
    <property type="entry name" value="Kinase-like_dom_sf"/>
</dbReference>
<sequence length="297" mass="33352">MSTPLLLCHHYVTLAIVVVDSVDSISLFYEFPLFDSPHENIFVEFLDSINNLKLNQLEFEETQLFFDRSLARALEKDKSLEKVMLNGGYDGARSDVWSCGVILYALLTASLPFDDRNLEVLYQKAAKGKTNIPSWLSPSAQNLIRRILDPNLATRITITEIKEDCWFNQDYIPSTNHDDEELKDDFRIKNNVITLIHPSHYLVKLNKSHGDSSLYRQTAGADDDAGRRADESGGQEANERRRQIGSCATQTISDRRHEPTARLASNHAAGRIDAGSSAWRIAAANEERRLSGDRGGG</sequence>
<dbReference type="PANTHER" id="PTHR43895:SF65">
    <property type="entry name" value="CBL-INTERACTING PROTEIN KINASE 21"/>
    <property type="match status" value="1"/>
</dbReference>
<dbReference type="Pfam" id="PF00069">
    <property type="entry name" value="Pkinase"/>
    <property type="match status" value="1"/>
</dbReference>
<keyword evidence="2" id="KW-0808">Transferase</keyword>
<dbReference type="EMBL" id="JBBNAG010000006">
    <property type="protein sequence ID" value="KAK9124864.1"/>
    <property type="molecule type" value="Genomic_DNA"/>
</dbReference>
<keyword evidence="3" id="KW-0547">Nucleotide-binding</keyword>
<protein>
    <recommendedName>
        <fullName evidence="7">Protein kinase domain-containing protein</fullName>
    </recommendedName>
</protein>
<dbReference type="GO" id="GO:0004674">
    <property type="term" value="F:protein serine/threonine kinase activity"/>
    <property type="evidence" value="ECO:0007669"/>
    <property type="project" value="UniProtKB-KW"/>
</dbReference>
<evidence type="ECO:0000256" key="5">
    <source>
        <dbReference type="ARBA" id="ARBA00022840"/>
    </source>
</evidence>
<dbReference type="SMART" id="SM00220">
    <property type="entry name" value="S_TKc"/>
    <property type="match status" value="1"/>
</dbReference>
<keyword evidence="9" id="KW-1185">Reference proteome</keyword>
<evidence type="ECO:0000256" key="2">
    <source>
        <dbReference type="ARBA" id="ARBA00022679"/>
    </source>
</evidence>
<evidence type="ECO:0000256" key="3">
    <source>
        <dbReference type="ARBA" id="ARBA00022741"/>
    </source>
</evidence>
<evidence type="ECO:0000256" key="1">
    <source>
        <dbReference type="ARBA" id="ARBA00022527"/>
    </source>
</evidence>
<accession>A0AAP0IZV3</accession>
<evidence type="ECO:0000256" key="6">
    <source>
        <dbReference type="SAM" id="MobiDB-lite"/>
    </source>
</evidence>
<comment type="caution">
    <text evidence="8">The sequence shown here is derived from an EMBL/GenBank/DDBJ whole genome shotgun (WGS) entry which is preliminary data.</text>
</comment>
<feature type="region of interest" description="Disordered" evidence="6">
    <location>
        <begin position="214"/>
        <end position="269"/>
    </location>
</feature>
<dbReference type="SUPFAM" id="SSF56112">
    <property type="entry name" value="Protein kinase-like (PK-like)"/>
    <property type="match status" value="1"/>
</dbReference>